<accession>A0A3P5YCU3</accession>
<dbReference type="AlphaFoldDB" id="A0A3P5YCU3"/>
<organism evidence="1">
    <name type="scientific">Brassica campestris</name>
    <name type="common">Field mustard</name>
    <dbReference type="NCBI Taxonomy" id="3711"/>
    <lineage>
        <taxon>Eukaryota</taxon>
        <taxon>Viridiplantae</taxon>
        <taxon>Streptophyta</taxon>
        <taxon>Embryophyta</taxon>
        <taxon>Tracheophyta</taxon>
        <taxon>Spermatophyta</taxon>
        <taxon>Magnoliopsida</taxon>
        <taxon>eudicotyledons</taxon>
        <taxon>Gunneridae</taxon>
        <taxon>Pentapetalae</taxon>
        <taxon>rosids</taxon>
        <taxon>malvids</taxon>
        <taxon>Brassicales</taxon>
        <taxon>Brassicaceae</taxon>
        <taxon>Brassiceae</taxon>
        <taxon>Brassica</taxon>
    </lineage>
</organism>
<proteinExistence type="predicted"/>
<evidence type="ECO:0000313" key="1">
    <source>
        <dbReference type="EMBL" id="VDC59073.1"/>
    </source>
</evidence>
<reference evidence="1" key="1">
    <citation type="submission" date="2018-11" db="EMBL/GenBank/DDBJ databases">
        <authorList>
            <consortium name="Genoscope - CEA"/>
            <person name="William W."/>
        </authorList>
    </citation>
    <scope>NUCLEOTIDE SEQUENCE</scope>
</reference>
<name>A0A3P5YCU3_BRACM</name>
<dbReference type="EMBL" id="LR031568">
    <property type="protein sequence ID" value="VDC59073.1"/>
    <property type="molecule type" value="Genomic_DNA"/>
</dbReference>
<gene>
    <name evidence="1" type="ORF">BRAA09T36684Z</name>
</gene>
<sequence>MFLVECQQVRKMKTHLRWRLTVRMGTQRKGLRLVRDNSGAYQHLAISRRLQDNMQRRYGLTWRSWSRRCSLEMMFILSFFKPYSLHSSSLCNKFLSFHPKTKKRVSSSFLYLLAFSC</sequence>
<protein>
    <submittedName>
        <fullName evidence="1">Uncharacterized protein</fullName>
    </submittedName>
</protein>